<keyword evidence="9" id="KW-0407">Ion channel</keyword>
<feature type="transmembrane region" description="Helical" evidence="10">
    <location>
        <begin position="272"/>
        <end position="290"/>
    </location>
</feature>
<dbReference type="Gene3D" id="1.10.3080.10">
    <property type="entry name" value="Clc chloride channel"/>
    <property type="match status" value="1"/>
</dbReference>
<evidence type="ECO:0000313" key="12">
    <source>
        <dbReference type="Proteomes" id="UP000324853"/>
    </source>
</evidence>
<keyword evidence="6 10" id="KW-0472">Membrane</keyword>
<dbReference type="OrthoDB" id="9767361at2"/>
<feature type="transmembrane region" description="Helical" evidence="10">
    <location>
        <begin position="231"/>
        <end position="252"/>
    </location>
</feature>
<dbReference type="InterPro" id="IPR014743">
    <property type="entry name" value="Cl-channel_core"/>
</dbReference>
<dbReference type="GO" id="GO:0034707">
    <property type="term" value="C:chloride channel complex"/>
    <property type="evidence" value="ECO:0007669"/>
    <property type="project" value="UniProtKB-KW"/>
</dbReference>
<dbReference type="InterPro" id="IPR001807">
    <property type="entry name" value="ClC"/>
</dbReference>
<organism evidence="11 12">
    <name type="scientific">Bradyrhizobium cytisi</name>
    <dbReference type="NCBI Taxonomy" id="515489"/>
    <lineage>
        <taxon>Bacteria</taxon>
        <taxon>Pseudomonadati</taxon>
        <taxon>Pseudomonadota</taxon>
        <taxon>Alphaproteobacteria</taxon>
        <taxon>Hyphomicrobiales</taxon>
        <taxon>Nitrobacteraceae</taxon>
        <taxon>Bradyrhizobium</taxon>
    </lineage>
</organism>
<evidence type="ECO:0000256" key="10">
    <source>
        <dbReference type="SAM" id="Phobius"/>
    </source>
</evidence>
<dbReference type="RefSeq" id="WP_148750351.1">
    <property type="nucleotide sequence ID" value="NZ_VSSR01000013.1"/>
</dbReference>
<dbReference type="EMBL" id="VSSR01000013">
    <property type="protein sequence ID" value="TYL86423.1"/>
    <property type="molecule type" value="Genomic_DNA"/>
</dbReference>
<dbReference type="Pfam" id="PF00654">
    <property type="entry name" value="Voltage_CLC"/>
    <property type="match status" value="1"/>
</dbReference>
<dbReference type="CDD" id="cd01034">
    <property type="entry name" value="EriC_like"/>
    <property type="match status" value="1"/>
</dbReference>
<evidence type="ECO:0000256" key="9">
    <source>
        <dbReference type="ARBA" id="ARBA00023303"/>
    </source>
</evidence>
<feature type="transmembrane region" description="Helical" evidence="10">
    <location>
        <begin position="59"/>
        <end position="78"/>
    </location>
</feature>
<evidence type="ECO:0000256" key="6">
    <source>
        <dbReference type="ARBA" id="ARBA00023136"/>
    </source>
</evidence>
<feature type="transmembrane region" description="Helical" evidence="10">
    <location>
        <begin position="194"/>
        <end position="211"/>
    </location>
</feature>
<comment type="caution">
    <text evidence="11">The sequence shown here is derived from an EMBL/GenBank/DDBJ whole genome shotgun (WGS) entry which is preliminary data.</text>
</comment>
<keyword evidence="12" id="KW-1185">Reference proteome</keyword>
<dbReference type="Proteomes" id="UP000324853">
    <property type="component" value="Unassembled WGS sequence"/>
</dbReference>
<protein>
    <submittedName>
        <fullName evidence="11">Chloride channel protein</fullName>
    </submittedName>
</protein>
<evidence type="ECO:0000256" key="3">
    <source>
        <dbReference type="ARBA" id="ARBA00022692"/>
    </source>
</evidence>
<keyword evidence="8" id="KW-0868">Chloride</keyword>
<evidence type="ECO:0000256" key="7">
    <source>
        <dbReference type="ARBA" id="ARBA00023173"/>
    </source>
</evidence>
<evidence type="ECO:0000256" key="1">
    <source>
        <dbReference type="ARBA" id="ARBA00004141"/>
    </source>
</evidence>
<keyword evidence="3 10" id="KW-0812">Transmembrane</keyword>
<name>A0A5S4X096_9BRAD</name>
<dbReference type="PRINTS" id="PR00762">
    <property type="entry name" value="CLCHANNEL"/>
</dbReference>
<evidence type="ECO:0000313" key="11">
    <source>
        <dbReference type="EMBL" id="TYL86423.1"/>
    </source>
</evidence>
<dbReference type="InterPro" id="IPR050368">
    <property type="entry name" value="ClC-type_chloride_channel"/>
</dbReference>
<feature type="transmembrane region" description="Helical" evidence="10">
    <location>
        <begin position="320"/>
        <end position="347"/>
    </location>
</feature>
<sequence length="433" mass="44860">MLWPLSTRHKRLFRLTSARWQRRAIFLLGGIAVGAAAVALAQLADLAQHAFVLLLAKSRYAVLAVTPLGFMLSAYLTIRLFPNAQGSGIPQAIAARHLTDQAARESLVSIRIAIGKMILTLFGLLCGGSVGREGPTVQVGASIMFALGRVSPRRQPGLILAGAAAGVAAAFNTPLAGIVFGIEEMSRAFETRTSSLIIAAVIAAGLTSLALSGNYAYFGSSAMSLARGADWLAVPLCGVVGGLAGGLFSRVVIAMARGFKNPLGRAIKGHPLWFAFACGLAVAICGLMSGDTIYGTGYVQVREALDHGTPLPRDFGVLKLLATTFAAISGIPGGIFSPSLAVGAGIGSNIAALFHDAPLGAIMLLGMVSYFAGVVQAPITAFVIVTEMTDNHGMVVPLMAAALIAHFVSRMICEEGIYHALAKGFVERGDASA</sequence>
<dbReference type="PANTHER" id="PTHR43427">
    <property type="entry name" value="CHLORIDE CHANNEL PROTEIN CLC-E"/>
    <property type="match status" value="1"/>
</dbReference>
<gene>
    <name evidence="11" type="ORF">FXB38_08060</name>
</gene>
<comment type="subcellular location">
    <subcellularLocation>
        <location evidence="1">Membrane</location>
        <topology evidence="1">Multi-pass membrane protein</topology>
    </subcellularLocation>
</comment>
<proteinExistence type="predicted"/>
<feature type="transmembrane region" description="Helical" evidence="10">
    <location>
        <begin position="359"/>
        <end position="385"/>
    </location>
</feature>
<evidence type="ECO:0000256" key="5">
    <source>
        <dbReference type="ARBA" id="ARBA00023065"/>
    </source>
</evidence>
<evidence type="ECO:0000256" key="2">
    <source>
        <dbReference type="ARBA" id="ARBA00022448"/>
    </source>
</evidence>
<accession>A0A5S4X096</accession>
<evidence type="ECO:0000256" key="8">
    <source>
        <dbReference type="ARBA" id="ARBA00023214"/>
    </source>
</evidence>
<keyword evidence="5" id="KW-0406">Ion transport</keyword>
<keyword evidence="2" id="KW-0813">Transport</keyword>
<dbReference type="PANTHER" id="PTHR43427:SF6">
    <property type="entry name" value="CHLORIDE CHANNEL PROTEIN CLC-E"/>
    <property type="match status" value="1"/>
</dbReference>
<dbReference type="AlphaFoldDB" id="A0A5S4X096"/>
<keyword evidence="7" id="KW-0869">Chloride channel</keyword>
<evidence type="ECO:0000256" key="4">
    <source>
        <dbReference type="ARBA" id="ARBA00022989"/>
    </source>
</evidence>
<reference evidence="11 12" key="1">
    <citation type="submission" date="2019-08" db="EMBL/GenBank/DDBJ databases">
        <title>Bradyrhizobium hipponensis sp. nov., a rhizobium isolated from a Lupinus angustifolius root nodule in Tunisia.</title>
        <authorList>
            <person name="Off K."/>
            <person name="Rejili M."/>
            <person name="Mars M."/>
            <person name="Brachmann A."/>
            <person name="Marin M."/>
        </authorList>
    </citation>
    <scope>NUCLEOTIDE SEQUENCE [LARGE SCALE GENOMIC DNA]</scope>
    <source>
        <strain evidence="11 12">CTAW11</strain>
    </source>
</reference>
<keyword evidence="4 10" id="KW-1133">Transmembrane helix</keyword>
<feature type="transmembrane region" description="Helical" evidence="10">
    <location>
        <begin position="158"/>
        <end position="182"/>
    </location>
</feature>
<dbReference type="GO" id="GO:0005254">
    <property type="term" value="F:chloride channel activity"/>
    <property type="evidence" value="ECO:0007669"/>
    <property type="project" value="UniProtKB-KW"/>
</dbReference>
<dbReference type="SUPFAM" id="SSF81340">
    <property type="entry name" value="Clc chloride channel"/>
    <property type="match status" value="1"/>
</dbReference>